<protein>
    <submittedName>
        <fullName evidence="2">Uncharacterized protein</fullName>
    </submittedName>
</protein>
<dbReference type="Proteomes" id="UP001139226">
    <property type="component" value="Unassembled WGS sequence"/>
</dbReference>
<dbReference type="AlphaFoldDB" id="A0A9X1V5P2"/>
<organism evidence="2 3">
    <name type="scientific">Christiangramia lutea</name>
    <dbReference type="NCBI Taxonomy" id="1607951"/>
    <lineage>
        <taxon>Bacteria</taxon>
        <taxon>Pseudomonadati</taxon>
        <taxon>Bacteroidota</taxon>
        <taxon>Flavobacteriia</taxon>
        <taxon>Flavobacteriales</taxon>
        <taxon>Flavobacteriaceae</taxon>
        <taxon>Christiangramia</taxon>
    </lineage>
</organism>
<keyword evidence="1" id="KW-0472">Membrane</keyword>
<proteinExistence type="predicted"/>
<evidence type="ECO:0000256" key="1">
    <source>
        <dbReference type="SAM" id="Phobius"/>
    </source>
</evidence>
<gene>
    <name evidence="2" type="ORF">ML462_15600</name>
</gene>
<accession>A0A9X1V5P2</accession>
<name>A0A9X1V5P2_9FLAO</name>
<sequence>MEKKDIYIKQQNHTKLYILPKDQIVFESNLKEHNVPFYSDQDIQPFTDTGIRYFVLDSDRYKIDKLLKDKKIIASTETIPSYDYRDQKKIGTISIIVVSIVIILTLIILYL</sequence>
<comment type="caution">
    <text evidence="2">The sequence shown here is derived from an EMBL/GenBank/DDBJ whole genome shotgun (WGS) entry which is preliminary data.</text>
</comment>
<feature type="transmembrane region" description="Helical" evidence="1">
    <location>
        <begin position="90"/>
        <end position="110"/>
    </location>
</feature>
<keyword evidence="1" id="KW-1133">Transmembrane helix</keyword>
<dbReference type="RefSeq" id="WP_240714765.1">
    <property type="nucleotide sequence ID" value="NZ_JAKVTV010000008.1"/>
</dbReference>
<dbReference type="EMBL" id="JAKVTV010000008">
    <property type="protein sequence ID" value="MCH4824598.1"/>
    <property type="molecule type" value="Genomic_DNA"/>
</dbReference>
<keyword evidence="3" id="KW-1185">Reference proteome</keyword>
<reference evidence="2" key="1">
    <citation type="submission" date="2022-03" db="EMBL/GenBank/DDBJ databases">
        <title>Gramella crocea sp. nov., isolated from activated sludge of a seafood processing plant.</title>
        <authorList>
            <person name="Zhang X."/>
        </authorList>
    </citation>
    <scope>NUCLEOTIDE SEQUENCE</scope>
    <source>
        <strain evidence="2">YJ019</strain>
    </source>
</reference>
<evidence type="ECO:0000313" key="3">
    <source>
        <dbReference type="Proteomes" id="UP001139226"/>
    </source>
</evidence>
<keyword evidence="1" id="KW-0812">Transmembrane</keyword>
<evidence type="ECO:0000313" key="2">
    <source>
        <dbReference type="EMBL" id="MCH4824598.1"/>
    </source>
</evidence>